<reference evidence="1" key="1">
    <citation type="submission" date="2021-08" db="EMBL/GenBank/DDBJ databases">
        <authorList>
            <person name="Misof B."/>
            <person name="Oliver O."/>
            <person name="Podsiadlowski L."/>
            <person name="Donath A."/>
            <person name="Peters R."/>
            <person name="Mayer C."/>
            <person name="Rust J."/>
            <person name="Gunkel S."/>
            <person name="Lesny P."/>
            <person name="Martin S."/>
            <person name="Oeyen J.P."/>
            <person name="Petersen M."/>
            <person name="Panagiotis P."/>
            <person name="Wilbrandt J."/>
            <person name="Tanja T."/>
        </authorList>
    </citation>
    <scope>NUCLEOTIDE SEQUENCE</scope>
    <source>
        <strain evidence="1">GBR_01_08_01A</strain>
        <tissue evidence="1">Thorax + abdomen</tissue>
    </source>
</reference>
<sequence>MTTVQDSPEKEVRSTSRLKMCQLALTEALEQIRRECQRKYWNASKNESSSSSSSSRQGLLDMELFSVPQYDLSPEHTMKNGVRFCSKQIRSPINTDDPSPWFISNAHNPALYVPLCNTK</sequence>
<dbReference type="EMBL" id="JAIFRP010004357">
    <property type="protein sequence ID" value="KAK2577463.1"/>
    <property type="molecule type" value="Genomic_DNA"/>
</dbReference>
<protein>
    <submittedName>
        <fullName evidence="1">Uncharacterized protein</fullName>
    </submittedName>
</protein>
<reference evidence="1" key="2">
    <citation type="journal article" date="2023" name="Commun. Biol.">
        <title>Intrasexual cuticular hydrocarbon dimorphism in a wasp sheds light on hydrocarbon biosynthesis genes in Hymenoptera.</title>
        <authorList>
            <person name="Moris V.C."/>
            <person name="Podsiadlowski L."/>
            <person name="Martin S."/>
            <person name="Oeyen J.P."/>
            <person name="Donath A."/>
            <person name="Petersen M."/>
            <person name="Wilbrandt J."/>
            <person name="Misof B."/>
            <person name="Liedtke D."/>
            <person name="Thamm M."/>
            <person name="Scheiner R."/>
            <person name="Schmitt T."/>
            <person name="Niehuis O."/>
        </authorList>
    </citation>
    <scope>NUCLEOTIDE SEQUENCE</scope>
    <source>
        <strain evidence="1">GBR_01_08_01A</strain>
    </source>
</reference>
<evidence type="ECO:0000313" key="2">
    <source>
        <dbReference type="Proteomes" id="UP001258017"/>
    </source>
</evidence>
<keyword evidence="2" id="KW-1185">Reference proteome</keyword>
<accession>A0AAD9RDR3</accession>
<name>A0AAD9RDR3_9HYME</name>
<organism evidence="1 2">
    <name type="scientific">Odynerus spinipes</name>
    <dbReference type="NCBI Taxonomy" id="1348599"/>
    <lineage>
        <taxon>Eukaryota</taxon>
        <taxon>Metazoa</taxon>
        <taxon>Ecdysozoa</taxon>
        <taxon>Arthropoda</taxon>
        <taxon>Hexapoda</taxon>
        <taxon>Insecta</taxon>
        <taxon>Pterygota</taxon>
        <taxon>Neoptera</taxon>
        <taxon>Endopterygota</taxon>
        <taxon>Hymenoptera</taxon>
        <taxon>Apocrita</taxon>
        <taxon>Aculeata</taxon>
        <taxon>Vespoidea</taxon>
        <taxon>Vespidae</taxon>
        <taxon>Eumeninae</taxon>
        <taxon>Odynerus</taxon>
    </lineage>
</organism>
<evidence type="ECO:0000313" key="1">
    <source>
        <dbReference type="EMBL" id="KAK2577463.1"/>
    </source>
</evidence>
<gene>
    <name evidence="1" type="ORF">KPH14_003565</name>
</gene>
<dbReference type="Proteomes" id="UP001258017">
    <property type="component" value="Unassembled WGS sequence"/>
</dbReference>
<comment type="caution">
    <text evidence="1">The sequence shown here is derived from an EMBL/GenBank/DDBJ whole genome shotgun (WGS) entry which is preliminary data.</text>
</comment>
<dbReference type="AlphaFoldDB" id="A0AAD9RDR3"/>
<proteinExistence type="predicted"/>